<dbReference type="EMBL" id="GGEC01069082">
    <property type="protein sequence ID" value="MBX49566.1"/>
    <property type="molecule type" value="Transcribed_RNA"/>
</dbReference>
<evidence type="ECO:0000313" key="2">
    <source>
        <dbReference type="EMBL" id="MBX49566.1"/>
    </source>
</evidence>
<dbReference type="AlphaFoldDB" id="A0A2P2P460"/>
<feature type="region of interest" description="Disordered" evidence="1">
    <location>
        <begin position="1"/>
        <end position="20"/>
    </location>
</feature>
<protein>
    <submittedName>
        <fullName evidence="2">Uncharacterized protein</fullName>
    </submittedName>
</protein>
<feature type="compositionally biased region" description="Low complexity" evidence="1">
    <location>
        <begin position="1"/>
        <end position="13"/>
    </location>
</feature>
<evidence type="ECO:0000256" key="1">
    <source>
        <dbReference type="SAM" id="MobiDB-lite"/>
    </source>
</evidence>
<name>A0A2P2P460_RHIMU</name>
<reference evidence="2" key="1">
    <citation type="submission" date="2018-02" db="EMBL/GenBank/DDBJ databases">
        <title>Rhizophora mucronata_Transcriptome.</title>
        <authorList>
            <person name="Meera S.P."/>
            <person name="Sreeshan A."/>
            <person name="Augustine A."/>
        </authorList>
    </citation>
    <scope>NUCLEOTIDE SEQUENCE</scope>
    <source>
        <tissue evidence="2">Leaf</tissue>
    </source>
</reference>
<organism evidence="2">
    <name type="scientific">Rhizophora mucronata</name>
    <name type="common">Asiatic mangrove</name>
    <dbReference type="NCBI Taxonomy" id="61149"/>
    <lineage>
        <taxon>Eukaryota</taxon>
        <taxon>Viridiplantae</taxon>
        <taxon>Streptophyta</taxon>
        <taxon>Embryophyta</taxon>
        <taxon>Tracheophyta</taxon>
        <taxon>Spermatophyta</taxon>
        <taxon>Magnoliopsida</taxon>
        <taxon>eudicotyledons</taxon>
        <taxon>Gunneridae</taxon>
        <taxon>Pentapetalae</taxon>
        <taxon>rosids</taxon>
        <taxon>fabids</taxon>
        <taxon>Malpighiales</taxon>
        <taxon>Rhizophoraceae</taxon>
        <taxon>Rhizophora</taxon>
    </lineage>
</organism>
<accession>A0A2P2P460</accession>
<sequence length="20" mass="2238">MFFAPFEGKFTSTSKKKKGA</sequence>
<proteinExistence type="predicted"/>